<dbReference type="PANTHER" id="PTHR24291:SF50">
    <property type="entry name" value="BIFUNCTIONAL ALBAFLAVENONE MONOOXYGENASE_TERPENE SYNTHASE"/>
    <property type="match status" value="1"/>
</dbReference>
<evidence type="ECO:0000256" key="9">
    <source>
        <dbReference type="SAM" id="Phobius"/>
    </source>
</evidence>
<keyword evidence="4 8" id="KW-0560">Oxidoreductase</keyword>
<comment type="cofactor">
    <cofactor evidence="7">
        <name>heme</name>
        <dbReference type="ChEBI" id="CHEBI:30413"/>
    </cofactor>
</comment>
<evidence type="ECO:0000256" key="1">
    <source>
        <dbReference type="ARBA" id="ARBA00010617"/>
    </source>
</evidence>
<keyword evidence="5 7" id="KW-0408">Iron</keyword>
<proteinExistence type="inferred from homology"/>
<evidence type="ECO:0000256" key="3">
    <source>
        <dbReference type="ARBA" id="ARBA00022723"/>
    </source>
</evidence>
<dbReference type="GO" id="GO:0005506">
    <property type="term" value="F:iron ion binding"/>
    <property type="evidence" value="ECO:0007669"/>
    <property type="project" value="InterPro"/>
</dbReference>
<dbReference type="Pfam" id="PF00067">
    <property type="entry name" value="p450"/>
    <property type="match status" value="1"/>
</dbReference>
<dbReference type="Proteomes" id="UP000001396">
    <property type="component" value="Unassembled WGS sequence"/>
</dbReference>
<dbReference type="PANTHER" id="PTHR24291">
    <property type="entry name" value="CYTOCHROME P450 FAMILY 4"/>
    <property type="match status" value="1"/>
</dbReference>
<dbReference type="InterPro" id="IPR002401">
    <property type="entry name" value="Cyt_P450_E_grp-I"/>
</dbReference>
<keyword evidence="3 7" id="KW-0479">Metal-binding</keyword>
<dbReference type="InterPro" id="IPR036396">
    <property type="entry name" value="Cyt_P450_sf"/>
</dbReference>
<dbReference type="RefSeq" id="XP_020427027.1">
    <property type="nucleotide sequence ID" value="XM_020582673.1"/>
</dbReference>
<evidence type="ECO:0000313" key="10">
    <source>
        <dbReference type="EMBL" id="EFA74893.1"/>
    </source>
</evidence>
<protein>
    <submittedName>
        <fullName evidence="10">Cytochrome P450 family protein</fullName>
    </submittedName>
</protein>
<keyword evidence="6 8" id="KW-0503">Monooxygenase</keyword>
<dbReference type="PRINTS" id="PR00385">
    <property type="entry name" value="P450"/>
</dbReference>
<dbReference type="GeneID" id="31367395"/>
<dbReference type="EMBL" id="ADBJ01000060">
    <property type="protein sequence ID" value="EFA74893.1"/>
    <property type="molecule type" value="Genomic_DNA"/>
</dbReference>
<dbReference type="GO" id="GO:0004497">
    <property type="term" value="F:monooxygenase activity"/>
    <property type="evidence" value="ECO:0007669"/>
    <property type="project" value="UniProtKB-KW"/>
</dbReference>
<dbReference type="PRINTS" id="PR00463">
    <property type="entry name" value="EP450I"/>
</dbReference>
<keyword evidence="9" id="KW-0812">Transmembrane</keyword>
<dbReference type="InParanoid" id="D3BUV5"/>
<evidence type="ECO:0000256" key="7">
    <source>
        <dbReference type="PIRSR" id="PIRSR602401-1"/>
    </source>
</evidence>
<dbReference type="SUPFAM" id="SSF48264">
    <property type="entry name" value="Cytochrome P450"/>
    <property type="match status" value="1"/>
</dbReference>
<name>D3BUV5_HETP5</name>
<gene>
    <name evidence="10" type="primary">CYP514A4</name>
    <name evidence="10" type="ORF">PPL_11927</name>
</gene>
<feature type="transmembrane region" description="Helical" evidence="9">
    <location>
        <begin position="24"/>
        <end position="44"/>
    </location>
</feature>
<keyword evidence="9" id="KW-1133">Transmembrane helix</keyword>
<keyword evidence="11" id="KW-1185">Reference proteome</keyword>
<dbReference type="GO" id="GO:0020037">
    <property type="term" value="F:heme binding"/>
    <property type="evidence" value="ECO:0007669"/>
    <property type="project" value="InterPro"/>
</dbReference>
<dbReference type="InterPro" id="IPR017972">
    <property type="entry name" value="Cyt_P450_CS"/>
</dbReference>
<dbReference type="GO" id="GO:0016705">
    <property type="term" value="F:oxidoreductase activity, acting on paired donors, with incorporation or reduction of molecular oxygen"/>
    <property type="evidence" value="ECO:0007669"/>
    <property type="project" value="InterPro"/>
</dbReference>
<evidence type="ECO:0000256" key="2">
    <source>
        <dbReference type="ARBA" id="ARBA00022617"/>
    </source>
</evidence>
<dbReference type="InterPro" id="IPR001128">
    <property type="entry name" value="Cyt_P450"/>
</dbReference>
<dbReference type="STRING" id="670386.D3BUV5"/>
<dbReference type="OMA" id="DGIHRIW"/>
<comment type="caution">
    <text evidence="10">The sequence shown here is derived from an EMBL/GenBank/DDBJ whole genome shotgun (WGS) entry which is preliminary data.</text>
</comment>
<sequence>MSSTNAIDYFCSLTKKTPINFNQYIKYEYVFVLFFMIIFILLDVHKRSHPHIKNSNKFAVFDFLYSIFNNRFHLFFRHQFEANPDQSIFKINLLLQDLIVITDPEYIKHVCNNRPLKYTRIEGLIEGLNGCGKNVFSGEGSQWSHHRKVTASQFNTFKLPKMEKPINQIVDRFVKKLETHTIEQPHQSVNFSKEVSSYTLDVLFKTGFGYDLNSIESGQVGTTPKIIKRLECVMGNITKRCLSPFHYWKYYTTFTESKFNKFLDLVKDFKNHFIQQDYAITEEAGLLHSLMVQMKQGLIDDDEIYANMLCYIIAGHDTSSKAISYAIWYLAKHPDILQKVKKEVVDVLANTENSYLSNKDIDKLQLLQQVLLESMRLKPLVSFILLECIEDDVVGDTEIYAGAQVVLTTEAVYRNAEYFPEPEEFKPERWEGVSFERCTDYNLFAFGYGPRMCPGRKMVRVQMLILFAKLIANFDIKLAENSIELVDEHVFVLSPEGGLNSYN</sequence>
<accession>D3BUV5</accession>
<evidence type="ECO:0000256" key="4">
    <source>
        <dbReference type="ARBA" id="ARBA00023002"/>
    </source>
</evidence>
<feature type="binding site" description="axial binding residue" evidence="7">
    <location>
        <position position="453"/>
    </location>
    <ligand>
        <name>heme</name>
        <dbReference type="ChEBI" id="CHEBI:30413"/>
    </ligand>
    <ligandPart>
        <name>Fe</name>
        <dbReference type="ChEBI" id="CHEBI:18248"/>
    </ligandPart>
</feature>
<keyword evidence="2 7" id="KW-0349">Heme</keyword>
<dbReference type="PROSITE" id="PS00086">
    <property type="entry name" value="CYTOCHROME_P450"/>
    <property type="match status" value="1"/>
</dbReference>
<evidence type="ECO:0000256" key="5">
    <source>
        <dbReference type="ARBA" id="ARBA00023004"/>
    </source>
</evidence>
<dbReference type="AlphaFoldDB" id="D3BUV5"/>
<organism evidence="10 11">
    <name type="scientific">Heterostelium pallidum (strain ATCC 26659 / Pp 5 / PN500)</name>
    <name type="common">Cellular slime mold</name>
    <name type="synonym">Polysphondylium pallidum</name>
    <dbReference type="NCBI Taxonomy" id="670386"/>
    <lineage>
        <taxon>Eukaryota</taxon>
        <taxon>Amoebozoa</taxon>
        <taxon>Evosea</taxon>
        <taxon>Eumycetozoa</taxon>
        <taxon>Dictyostelia</taxon>
        <taxon>Acytosteliales</taxon>
        <taxon>Acytosteliaceae</taxon>
        <taxon>Heterostelium</taxon>
    </lineage>
</organism>
<reference evidence="10 11" key="1">
    <citation type="journal article" date="2011" name="Genome Res.">
        <title>Phylogeny-wide analysis of social amoeba genomes highlights ancient origins for complex intercellular communication.</title>
        <authorList>
            <person name="Heidel A.J."/>
            <person name="Lawal H.M."/>
            <person name="Felder M."/>
            <person name="Schilde C."/>
            <person name="Helps N.R."/>
            <person name="Tunggal B."/>
            <person name="Rivero F."/>
            <person name="John U."/>
            <person name="Schleicher M."/>
            <person name="Eichinger L."/>
            <person name="Platzer M."/>
            <person name="Noegel A.A."/>
            <person name="Schaap P."/>
            <person name="Gloeckner G."/>
        </authorList>
    </citation>
    <scope>NUCLEOTIDE SEQUENCE [LARGE SCALE GENOMIC DNA]</scope>
    <source>
        <strain evidence="11">ATCC 26659 / Pp 5 / PN500</strain>
    </source>
</reference>
<dbReference type="Gene3D" id="1.10.630.10">
    <property type="entry name" value="Cytochrome P450"/>
    <property type="match status" value="1"/>
</dbReference>
<dbReference type="InterPro" id="IPR050196">
    <property type="entry name" value="Cytochrome_P450_Monoox"/>
</dbReference>
<evidence type="ECO:0000313" key="11">
    <source>
        <dbReference type="Proteomes" id="UP000001396"/>
    </source>
</evidence>
<keyword evidence="9" id="KW-0472">Membrane</keyword>
<evidence type="ECO:0000256" key="8">
    <source>
        <dbReference type="RuleBase" id="RU000461"/>
    </source>
</evidence>
<dbReference type="CDD" id="cd11083">
    <property type="entry name" value="CYP_unk"/>
    <property type="match status" value="1"/>
</dbReference>
<evidence type="ECO:0000256" key="6">
    <source>
        <dbReference type="ARBA" id="ARBA00023033"/>
    </source>
</evidence>
<comment type="similarity">
    <text evidence="1 8">Belongs to the cytochrome P450 family.</text>
</comment>